<dbReference type="InterPro" id="IPR003593">
    <property type="entry name" value="AAA+_ATPase"/>
</dbReference>
<dbReference type="Proteomes" id="UP000264589">
    <property type="component" value="Unassembled WGS sequence"/>
</dbReference>
<dbReference type="GO" id="GO:0016887">
    <property type="term" value="F:ATP hydrolysis activity"/>
    <property type="evidence" value="ECO:0007669"/>
    <property type="project" value="InterPro"/>
</dbReference>
<dbReference type="SMART" id="SM00382">
    <property type="entry name" value="AAA"/>
    <property type="match status" value="2"/>
</dbReference>
<dbReference type="Gene3D" id="3.40.50.300">
    <property type="entry name" value="P-loop containing nucleotide triphosphate hydrolases"/>
    <property type="match status" value="2"/>
</dbReference>
<gene>
    <name evidence="6" type="ORF">DX908_15450</name>
</gene>
<organism evidence="6 7">
    <name type="scientific">Parvularcula marina</name>
    <dbReference type="NCBI Taxonomy" id="2292771"/>
    <lineage>
        <taxon>Bacteria</taxon>
        <taxon>Pseudomonadati</taxon>
        <taxon>Pseudomonadota</taxon>
        <taxon>Alphaproteobacteria</taxon>
        <taxon>Parvularculales</taxon>
        <taxon>Parvularculaceae</taxon>
        <taxon>Parvularcula</taxon>
    </lineage>
</organism>
<name>A0A371R8D8_9PROT</name>
<dbReference type="InterPro" id="IPR050611">
    <property type="entry name" value="ABCF"/>
</dbReference>
<dbReference type="AlphaFoldDB" id="A0A371R8D8"/>
<dbReference type="InParanoid" id="A0A371R8D8"/>
<dbReference type="InterPro" id="IPR017871">
    <property type="entry name" value="ABC_transporter-like_CS"/>
</dbReference>
<reference evidence="6 7" key="1">
    <citation type="submission" date="2018-08" db="EMBL/GenBank/DDBJ databases">
        <title>Parvularcula sp. SM1705, isolated from surface water of the South Sea China.</title>
        <authorList>
            <person name="Sun L."/>
        </authorList>
    </citation>
    <scope>NUCLEOTIDE SEQUENCE [LARGE SCALE GENOMIC DNA]</scope>
    <source>
        <strain evidence="6 7">SM1705</strain>
    </source>
</reference>
<proteinExistence type="predicted"/>
<evidence type="ECO:0000313" key="7">
    <source>
        <dbReference type="Proteomes" id="UP000264589"/>
    </source>
</evidence>
<feature type="domain" description="ABC transporter" evidence="5">
    <location>
        <begin position="2"/>
        <end position="243"/>
    </location>
</feature>
<evidence type="ECO:0000259" key="5">
    <source>
        <dbReference type="PROSITE" id="PS50893"/>
    </source>
</evidence>
<keyword evidence="2" id="KW-0547">Nucleotide-binding</keyword>
<dbReference type="PROSITE" id="PS50893">
    <property type="entry name" value="ABC_TRANSPORTER_2"/>
    <property type="match status" value="2"/>
</dbReference>
<dbReference type="PANTHER" id="PTHR19211">
    <property type="entry name" value="ATP-BINDING TRANSPORT PROTEIN-RELATED"/>
    <property type="match status" value="1"/>
</dbReference>
<evidence type="ECO:0000256" key="3">
    <source>
        <dbReference type="ARBA" id="ARBA00022840"/>
    </source>
</evidence>
<dbReference type="EMBL" id="QUQO01000002">
    <property type="protein sequence ID" value="RFB01668.1"/>
    <property type="molecule type" value="Genomic_DNA"/>
</dbReference>
<dbReference type="InterPro" id="IPR032781">
    <property type="entry name" value="ABC_tran_Xtn"/>
</dbReference>
<evidence type="ECO:0000256" key="2">
    <source>
        <dbReference type="ARBA" id="ARBA00022741"/>
    </source>
</evidence>
<dbReference type="RefSeq" id="WP_116393384.1">
    <property type="nucleotide sequence ID" value="NZ_QUQO01000002.1"/>
</dbReference>
<dbReference type="PANTHER" id="PTHR19211:SF14">
    <property type="entry name" value="ATP-BINDING CASSETTE SUB-FAMILY F MEMBER 1"/>
    <property type="match status" value="1"/>
</dbReference>
<protein>
    <submittedName>
        <fullName evidence="6">ABC transporter ATP-binding protein</fullName>
    </submittedName>
</protein>
<dbReference type="FunFam" id="3.40.50.300:FF:000011">
    <property type="entry name" value="Putative ABC transporter ATP-binding component"/>
    <property type="match status" value="1"/>
</dbReference>
<dbReference type="FunCoup" id="A0A371R8D8">
    <property type="interactions" value="444"/>
</dbReference>
<evidence type="ECO:0000256" key="1">
    <source>
        <dbReference type="ARBA" id="ARBA00022737"/>
    </source>
</evidence>
<evidence type="ECO:0000256" key="4">
    <source>
        <dbReference type="SAM" id="Coils"/>
    </source>
</evidence>
<sequence>MLHINDLTYRIEGRVLFDQATAMVADGWIVGFTGRNGTGKSTLFRLIRDEISPDDGSVSINQGRRIGGVAQEAPATQDSLLDTVLLADEERASLLARAEIETDPHEIANIQTRLADIEAHSAEARAATVLAGLGFSAAEQKKPCAEFSGGWRMRVALAGVLFAKPDLLLLDEPTNYLDLEGAVWLESYLKKYPYTALVISHDRELLNRSVSHILSLENGKLDIHPGNYDNFVRKRVEQRRLAAAQAQKTEAARKHMEAFVERFRAKASKARQAQSRIKALEKLETVDIPIEERTIPFQFPDPKPVMAPPIVRLENATLGYGDHVVLKNLNIRIDNDDRIGILGPNGEGKSTLVKAIAGRLAPLDGHVRNHKKLKIAYFAQHQLDEVNPKDTPLNHVRALMPDGTEAQVRSRTAALGFGHDKAETKVENLSGGEKARLLFGLMAFDGPHMMILDEPTNHLDIDSRDALIEALARYQGAVLLITHDAHLAEATADTLWEVHGGSVRELDEDIDDYRARILAAAKSSGDRTPPPEETKPAVNPAEARRLAAERRKALQPMRDEVRKAEKSLEEVTAEIEKLDTALADPTLFTTDAERAAKLGQMRARAIERQSELEELWLERSEAYETAVSEAGLN</sequence>
<dbReference type="Pfam" id="PF12848">
    <property type="entry name" value="ABC_tran_Xtn"/>
    <property type="match status" value="1"/>
</dbReference>
<dbReference type="GO" id="GO:0005524">
    <property type="term" value="F:ATP binding"/>
    <property type="evidence" value="ECO:0007669"/>
    <property type="project" value="UniProtKB-KW"/>
</dbReference>
<evidence type="ECO:0000313" key="6">
    <source>
        <dbReference type="EMBL" id="RFB01668.1"/>
    </source>
</evidence>
<keyword evidence="4" id="KW-0175">Coiled coil</keyword>
<accession>A0A371R8D8</accession>
<dbReference type="SUPFAM" id="SSF52540">
    <property type="entry name" value="P-loop containing nucleoside triphosphate hydrolases"/>
    <property type="match status" value="2"/>
</dbReference>
<feature type="coiled-coil region" evidence="4">
    <location>
        <begin position="554"/>
        <end position="581"/>
    </location>
</feature>
<dbReference type="InterPro" id="IPR003439">
    <property type="entry name" value="ABC_transporter-like_ATP-bd"/>
</dbReference>
<dbReference type="InterPro" id="IPR027417">
    <property type="entry name" value="P-loop_NTPase"/>
</dbReference>
<dbReference type="PROSITE" id="PS00211">
    <property type="entry name" value="ABC_TRANSPORTER_1"/>
    <property type="match status" value="2"/>
</dbReference>
<comment type="caution">
    <text evidence="6">The sequence shown here is derived from an EMBL/GenBank/DDBJ whole genome shotgun (WGS) entry which is preliminary data.</text>
</comment>
<dbReference type="Pfam" id="PF00005">
    <property type="entry name" value="ABC_tran"/>
    <property type="match status" value="2"/>
</dbReference>
<dbReference type="OrthoDB" id="7623913at2"/>
<dbReference type="CDD" id="cd03221">
    <property type="entry name" value="ABCF_EF-3"/>
    <property type="match status" value="2"/>
</dbReference>
<keyword evidence="3 6" id="KW-0067">ATP-binding</keyword>
<feature type="domain" description="ABC transporter" evidence="5">
    <location>
        <begin position="311"/>
        <end position="525"/>
    </location>
</feature>
<keyword evidence="7" id="KW-1185">Reference proteome</keyword>
<keyword evidence="1" id="KW-0677">Repeat</keyword>